<evidence type="ECO:0000313" key="3">
    <source>
        <dbReference type="Proteomes" id="UP001597097"/>
    </source>
</evidence>
<evidence type="ECO:0000256" key="1">
    <source>
        <dbReference type="SAM" id="SignalP"/>
    </source>
</evidence>
<organism evidence="2 3">
    <name type="scientific">Nonomuraea guangzhouensis</name>
    <dbReference type="NCBI Taxonomy" id="1291555"/>
    <lineage>
        <taxon>Bacteria</taxon>
        <taxon>Bacillati</taxon>
        <taxon>Actinomycetota</taxon>
        <taxon>Actinomycetes</taxon>
        <taxon>Streptosporangiales</taxon>
        <taxon>Streptosporangiaceae</taxon>
        <taxon>Nonomuraea</taxon>
    </lineage>
</organism>
<sequence length="100" mass="10297">MKKLLVALAAATLAGSGVVAGAAVTALPAFANAQIGALFDGFARNLDENIALADAETAARQNALNHGFTDCSVFESVVSQDAKTHVFFALVTVRCEDVSK</sequence>
<proteinExistence type="predicted"/>
<dbReference type="RefSeq" id="WP_219537920.1">
    <property type="nucleotide sequence ID" value="NZ_JAHKRM010000042.1"/>
</dbReference>
<keyword evidence="1" id="KW-0732">Signal</keyword>
<feature type="chain" id="PRO_5045575985" description="DUF732 domain-containing protein" evidence="1">
    <location>
        <begin position="23"/>
        <end position="100"/>
    </location>
</feature>
<evidence type="ECO:0008006" key="4">
    <source>
        <dbReference type="Google" id="ProtNLM"/>
    </source>
</evidence>
<dbReference type="EMBL" id="JBHUCM010000051">
    <property type="protein sequence ID" value="MFD1545845.1"/>
    <property type="molecule type" value="Genomic_DNA"/>
</dbReference>
<keyword evidence="3" id="KW-1185">Reference proteome</keyword>
<evidence type="ECO:0000313" key="2">
    <source>
        <dbReference type="EMBL" id="MFD1545845.1"/>
    </source>
</evidence>
<accession>A0ABW4GTJ5</accession>
<protein>
    <recommendedName>
        <fullName evidence="4">DUF732 domain-containing protein</fullName>
    </recommendedName>
</protein>
<comment type="caution">
    <text evidence="2">The sequence shown here is derived from an EMBL/GenBank/DDBJ whole genome shotgun (WGS) entry which is preliminary data.</text>
</comment>
<dbReference type="Proteomes" id="UP001597097">
    <property type="component" value="Unassembled WGS sequence"/>
</dbReference>
<name>A0ABW4GTJ5_9ACTN</name>
<feature type="signal peptide" evidence="1">
    <location>
        <begin position="1"/>
        <end position="22"/>
    </location>
</feature>
<gene>
    <name evidence="2" type="ORF">ACFSJ0_53015</name>
</gene>
<reference evidence="3" key="1">
    <citation type="journal article" date="2019" name="Int. J. Syst. Evol. Microbiol.">
        <title>The Global Catalogue of Microorganisms (GCM) 10K type strain sequencing project: providing services to taxonomists for standard genome sequencing and annotation.</title>
        <authorList>
            <consortium name="The Broad Institute Genomics Platform"/>
            <consortium name="The Broad Institute Genome Sequencing Center for Infectious Disease"/>
            <person name="Wu L."/>
            <person name="Ma J."/>
        </authorList>
    </citation>
    <scope>NUCLEOTIDE SEQUENCE [LARGE SCALE GENOMIC DNA]</scope>
    <source>
        <strain evidence="3">CGMCC 1.15399</strain>
    </source>
</reference>